<dbReference type="RefSeq" id="WP_230730382.1">
    <property type="nucleotide sequence ID" value="NZ_JAJNDB010000001.1"/>
</dbReference>
<dbReference type="SUPFAM" id="SSF54197">
    <property type="entry name" value="HIT-like"/>
    <property type="match status" value="1"/>
</dbReference>
<accession>A0ABS8P3A0</accession>
<name>A0ABS8P3A0_9PSEU</name>
<keyword evidence="2" id="KW-1185">Reference proteome</keyword>
<sequence length="156" mass="16586">MESCIACDLSTGDVPLPGGTIYRSRSWVVEHCVGPLGVGSLIVKPIRHVTGVDELTEDEAVELGPLLIGTSTVVRELTGAEQVYNCLWSHAGGRPGHVHYVVQPVTREQVTRFDASGPELQTAMFAAGESPDPEQVTTFAAQARERFAVLDGAATA</sequence>
<dbReference type="InterPro" id="IPR036265">
    <property type="entry name" value="HIT-like_sf"/>
</dbReference>
<comment type="caution">
    <text evidence="1">The sequence shown here is derived from an EMBL/GenBank/DDBJ whole genome shotgun (WGS) entry which is preliminary data.</text>
</comment>
<evidence type="ECO:0000313" key="2">
    <source>
        <dbReference type="Proteomes" id="UP001199469"/>
    </source>
</evidence>
<proteinExistence type="predicted"/>
<evidence type="ECO:0008006" key="3">
    <source>
        <dbReference type="Google" id="ProtNLM"/>
    </source>
</evidence>
<dbReference type="Proteomes" id="UP001199469">
    <property type="component" value="Unassembled WGS sequence"/>
</dbReference>
<gene>
    <name evidence="1" type="ORF">LQ327_04805</name>
</gene>
<protein>
    <recommendedName>
        <fullName evidence="3">Diadenosine tetraphosphate (Ap4A) HIT family hydrolase</fullName>
    </recommendedName>
</protein>
<organism evidence="1 2">
    <name type="scientific">Actinomycetospora endophytica</name>
    <dbReference type="NCBI Taxonomy" id="2291215"/>
    <lineage>
        <taxon>Bacteria</taxon>
        <taxon>Bacillati</taxon>
        <taxon>Actinomycetota</taxon>
        <taxon>Actinomycetes</taxon>
        <taxon>Pseudonocardiales</taxon>
        <taxon>Pseudonocardiaceae</taxon>
        <taxon>Actinomycetospora</taxon>
    </lineage>
</organism>
<reference evidence="1 2" key="1">
    <citation type="submission" date="2021-11" db="EMBL/GenBank/DDBJ databases">
        <title>Draft genome sequence of Actinomycetospora sp. SF1 isolated from the rhizosphere soil.</title>
        <authorList>
            <person name="Duangmal K."/>
            <person name="Chantavorakit T."/>
        </authorList>
    </citation>
    <scope>NUCLEOTIDE SEQUENCE [LARGE SCALE GENOMIC DNA]</scope>
    <source>
        <strain evidence="1 2">TBRC 5722</strain>
    </source>
</reference>
<dbReference type="EMBL" id="JAJNDB010000001">
    <property type="protein sequence ID" value="MCD2192708.1"/>
    <property type="molecule type" value="Genomic_DNA"/>
</dbReference>
<dbReference type="Gene3D" id="3.30.428.10">
    <property type="entry name" value="HIT-like"/>
    <property type="match status" value="1"/>
</dbReference>
<evidence type="ECO:0000313" key="1">
    <source>
        <dbReference type="EMBL" id="MCD2192708.1"/>
    </source>
</evidence>